<accession>A0A9P6PHU3</accession>
<protein>
    <submittedName>
        <fullName evidence="1">Uncharacterized protein</fullName>
    </submittedName>
</protein>
<sequence>MSTLSDTEWAGPLLKSRRLVCTFDVSQRAPRDAIPSSIPYHRERQRENYADELVVSLAEHLDLDRPASTMIEAQVSVVGVGTRNPSHKNKGLLSQSMPSLKELCMTGFFDIHTHLRQILSIPTLHQNLTLVSLHSTNFAEFDVAQSFESEVPALSSIRFKGLKK</sequence>
<feature type="non-terminal residue" evidence="1">
    <location>
        <position position="164"/>
    </location>
</feature>
<dbReference type="Proteomes" id="UP000807716">
    <property type="component" value="Unassembled WGS sequence"/>
</dbReference>
<gene>
    <name evidence="1" type="ORF">DFQ27_001423</name>
</gene>
<reference evidence="1" key="1">
    <citation type="journal article" date="2020" name="Fungal Divers.">
        <title>Resolving the Mortierellaceae phylogeny through synthesis of multi-gene phylogenetics and phylogenomics.</title>
        <authorList>
            <person name="Vandepol N."/>
            <person name="Liber J."/>
            <person name="Desiro A."/>
            <person name="Na H."/>
            <person name="Kennedy M."/>
            <person name="Barry K."/>
            <person name="Grigoriev I.V."/>
            <person name="Miller A.N."/>
            <person name="O'Donnell K."/>
            <person name="Stajich J.E."/>
            <person name="Bonito G."/>
        </authorList>
    </citation>
    <scope>NUCLEOTIDE SEQUENCE</scope>
    <source>
        <strain evidence="1">BC1065</strain>
    </source>
</reference>
<name>A0A9P6PHU3_9FUNG</name>
<dbReference type="EMBL" id="JAAAJB010001479">
    <property type="protein sequence ID" value="KAG0247901.1"/>
    <property type="molecule type" value="Genomic_DNA"/>
</dbReference>
<proteinExistence type="predicted"/>
<organism evidence="1 2">
    <name type="scientific">Actinomortierella ambigua</name>
    <dbReference type="NCBI Taxonomy" id="1343610"/>
    <lineage>
        <taxon>Eukaryota</taxon>
        <taxon>Fungi</taxon>
        <taxon>Fungi incertae sedis</taxon>
        <taxon>Mucoromycota</taxon>
        <taxon>Mortierellomycotina</taxon>
        <taxon>Mortierellomycetes</taxon>
        <taxon>Mortierellales</taxon>
        <taxon>Mortierellaceae</taxon>
        <taxon>Actinomortierella</taxon>
    </lineage>
</organism>
<dbReference type="AlphaFoldDB" id="A0A9P6PHU3"/>
<evidence type="ECO:0000313" key="2">
    <source>
        <dbReference type="Proteomes" id="UP000807716"/>
    </source>
</evidence>
<keyword evidence="2" id="KW-1185">Reference proteome</keyword>
<evidence type="ECO:0000313" key="1">
    <source>
        <dbReference type="EMBL" id="KAG0247901.1"/>
    </source>
</evidence>
<comment type="caution">
    <text evidence="1">The sequence shown here is derived from an EMBL/GenBank/DDBJ whole genome shotgun (WGS) entry which is preliminary data.</text>
</comment>